<protein>
    <recommendedName>
        <fullName evidence="3">PIN domain-containing protein</fullName>
    </recommendedName>
</protein>
<gene>
    <name evidence="1" type="ORF">MSZNOR_0288</name>
</gene>
<evidence type="ECO:0008006" key="3">
    <source>
        <dbReference type="Google" id="ProtNLM"/>
    </source>
</evidence>
<keyword evidence="2" id="KW-1185">Reference proteome</keyword>
<organism evidence="1 2">
    <name type="scientific">Methylocaldum szegediense</name>
    <dbReference type="NCBI Taxonomy" id="73780"/>
    <lineage>
        <taxon>Bacteria</taxon>
        <taxon>Pseudomonadati</taxon>
        <taxon>Pseudomonadota</taxon>
        <taxon>Gammaproteobacteria</taxon>
        <taxon>Methylococcales</taxon>
        <taxon>Methylococcaceae</taxon>
        <taxon>Methylocaldum</taxon>
    </lineage>
</organism>
<dbReference type="Proteomes" id="UP001162030">
    <property type="component" value="Chromosome"/>
</dbReference>
<sequence>MSHCQSPGSTLEQITEVIAESFLADHEHSCDSQSVWKLAASSWCRVYDCDFVTLARELGMPLVTEDFLVPRCSPDTAKTTQAFLEVH</sequence>
<accession>A0ABM9HWE6</accession>
<evidence type="ECO:0000313" key="2">
    <source>
        <dbReference type="Proteomes" id="UP001162030"/>
    </source>
</evidence>
<dbReference type="EMBL" id="OX458333">
    <property type="protein sequence ID" value="CAI8731441.1"/>
    <property type="molecule type" value="Genomic_DNA"/>
</dbReference>
<dbReference type="Gene3D" id="3.40.50.1010">
    <property type="entry name" value="5'-nuclease"/>
    <property type="match status" value="1"/>
</dbReference>
<name>A0ABM9HWE6_9GAMM</name>
<evidence type="ECO:0000313" key="1">
    <source>
        <dbReference type="EMBL" id="CAI8731441.1"/>
    </source>
</evidence>
<proteinExistence type="predicted"/>
<reference evidence="1 2" key="1">
    <citation type="submission" date="2023-03" db="EMBL/GenBank/DDBJ databases">
        <authorList>
            <person name="Pearce D."/>
        </authorList>
    </citation>
    <scope>NUCLEOTIDE SEQUENCE [LARGE SCALE GENOMIC DNA]</scope>
    <source>
        <strain evidence="1">Msz</strain>
    </source>
</reference>